<reference evidence="4" key="1">
    <citation type="journal article" date="2019" name="Int. J. Syst. Evol. Microbiol.">
        <title>The Global Catalogue of Microorganisms (GCM) 10K type strain sequencing project: providing services to taxonomists for standard genome sequencing and annotation.</title>
        <authorList>
            <consortium name="The Broad Institute Genomics Platform"/>
            <consortium name="The Broad Institute Genome Sequencing Center for Infectious Disease"/>
            <person name="Wu L."/>
            <person name="Ma J."/>
        </authorList>
    </citation>
    <scope>NUCLEOTIDE SEQUENCE [LARGE SCALE GENOMIC DNA]</scope>
    <source>
        <strain evidence="4">CCUG 60527</strain>
    </source>
</reference>
<comment type="caution">
    <text evidence="3">The sequence shown here is derived from an EMBL/GenBank/DDBJ whole genome shotgun (WGS) entry which is preliminary data.</text>
</comment>
<dbReference type="InterPro" id="IPR041700">
    <property type="entry name" value="OMP_b-brl_3"/>
</dbReference>
<dbReference type="EMBL" id="JBHTJR010000028">
    <property type="protein sequence ID" value="MFD0992610.1"/>
    <property type="molecule type" value="Genomic_DNA"/>
</dbReference>
<feature type="signal peptide" evidence="1">
    <location>
        <begin position="1"/>
        <end position="18"/>
    </location>
</feature>
<feature type="chain" id="PRO_5045850947" evidence="1">
    <location>
        <begin position="19"/>
        <end position="917"/>
    </location>
</feature>
<feature type="domain" description="Outer membrane protein beta-barrel" evidence="2">
    <location>
        <begin position="452"/>
        <end position="906"/>
    </location>
</feature>
<evidence type="ECO:0000313" key="3">
    <source>
        <dbReference type="EMBL" id="MFD0992610.1"/>
    </source>
</evidence>
<sequence>MKKLLFLLCFLCTITSFSQSYKFNISGKILSDKDKNPIETATVHLEKAKDSAIVTYTITDELGSFNLEGKSFQKDVKLFVSFIGMESYQKKIDLGKNNNINLKNIYLKEESNLLNEVVVKSRAPITIKKDTLEFNVKSFKTKKDANVEDLLKKLPGVEVDEQGAITVNGKPVNKILVNGKPFFGNDPTITTKNLSKEIIEKIQITDTKSKSEAFTGEKGDTDNKTINLTIKKENNKGWFGRVSAGAGTDDRYEVATMINRFDNDTRISVLASTNNINSPGFSFGEINKMYGNSGGFWMNSNGSFGINGRNFGGGQGIVTSKIGGLNFSDKFNKNTDASFNYFFSGSDSYNNSKSNRAFTLPDRNYFTNTNSSYNGENENHMVDANVDIEIDSTFLINISPSFTFNKRNDIYSSDEESLNENNEITNSFTSATISKSSVKNFSNDLDITKKIGKKGAFIKATITNSIDQTNSDELNNSLIEFFGTNPSSESRDQSTDTDEDFYRIGSSITYRQPFIAEKLFLDIKYSYDYNQRENKRSTFDFDENTQEYNIFNTDLSSNFVYNDITKTPETNLIYKTKKTRFNIGVGLVNRTLNNQDALRPNLSLERSFNNIKLDAGYRYRFDSKANLYLDYSLNNNAPSINQLQPFTNVNNPSNLVTGNPNLSPSQNHRIYANFNKFNWQKRTGMFFYASVTLYKNQIVSNTTIDDNLVRSTTYNNADGGYNAWAGGSYSKNIKLDSITNLKLRVGTRFNADRNINFFNGAKNIATNNAISPYVHLTLDWNKIINIEPRYSVDFTNTTYNTEGFEDQNFTRHNFRLRTRTNIPKKVEWLNDINYFFNPNVIGFNKSSWFWNSSVSYSLFNDKGTITLKAYDLLNQNNNVQRRATQNFIEDSESTILQQYFMVGFSWKFNSLSRPKIG</sequence>
<evidence type="ECO:0000256" key="1">
    <source>
        <dbReference type="SAM" id="SignalP"/>
    </source>
</evidence>
<dbReference type="Proteomes" id="UP001597062">
    <property type="component" value="Unassembled WGS sequence"/>
</dbReference>
<evidence type="ECO:0000313" key="4">
    <source>
        <dbReference type="Proteomes" id="UP001597062"/>
    </source>
</evidence>
<dbReference type="InterPro" id="IPR008969">
    <property type="entry name" value="CarboxyPept-like_regulatory"/>
</dbReference>
<accession>A0ABW3JQ83</accession>
<evidence type="ECO:0000259" key="2">
    <source>
        <dbReference type="Pfam" id="PF14905"/>
    </source>
</evidence>
<protein>
    <submittedName>
        <fullName evidence="3">Outer membrane beta-barrel protein</fullName>
    </submittedName>
</protein>
<dbReference type="SUPFAM" id="SSF56935">
    <property type="entry name" value="Porins"/>
    <property type="match status" value="1"/>
</dbReference>
<dbReference type="SUPFAM" id="SSF49464">
    <property type="entry name" value="Carboxypeptidase regulatory domain-like"/>
    <property type="match status" value="1"/>
</dbReference>
<organism evidence="3 4">
    <name type="scientific">Tenacibaculum geojense</name>
    <dbReference type="NCBI Taxonomy" id="915352"/>
    <lineage>
        <taxon>Bacteria</taxon>
        <taxon>Pseudomonadati</taxon>
        <taxon>Bacteroidota</taxon>
        <taxon>Flavobacteriia</taxon>
        <taxon>Flavobacteriales</taxon>
        <taxon>Flavobacteriaceae</taxon>
        <taxon>Tenacibaculum</taxon>
    </lineage>
</organism>
<dbReference type="RefSeq" id="WP_386106074.1">
    <property type="nucleotide sequence ID" value="NZ_JBHTJR010000028.1"/>
</dbReference>
<name>A0ABW3JQ83_9FLAO</name>
<keyword evidence="4" id="KW-1185">Reference proteome</keyword>
<dbReference type="Pfam" id="PF14905">
    <property type="entry name" value="OMP_b-brl_3"/>
    <property type="match status" value="1"/>
</dbReference>
<keyword evidence="1" id="KW-0732">Signal</keyword>
<dbReference type="Pfam" id="PF13715">
    <property type="entry name" value="CarbopepD_reg_2"/>
    <property type="match status" value="1"/>
</dbReference>
<proteinExistence type="predicted"/>
<gene>
    <name evidence="3" type="ORF">ACFQ1U_05295</name>
</gene>